<sequence length="321" mass="35411">MVENNRQKTNEVALPPSRWKRGGWLVVEVLLFVVLMFALTGLLYAMAGFIDVALGTHLNLNAAEDINSLAVILVEAVMVIACLTAIGVVRRLSRVVFPQTRFLVGFALRKHWREFLAGIGVAAGLYGIGFLVTMLLGEIRIAAVCCHAGMLGRTWGLFFLVALFEESACRGFLLGRMMDAGMNKFVALVLSSAVFSILHLGNPNFAVLPFINLLLAGMLLGSAYIYTRNLWFAIALHWFWNWLQGPVLGFEVSGNRFRESLLTLEASDNVLLNGGSFGFEGSLVCTVLMLLSAFLIIRYYERRKQGFDKAKEGLCGAKEGF</sequence>
<dbReference type="Pfam" id="PF02517">
    <property type="entry name" value="Rce1-like"/>
    <property type="match status" value="1"/>
</dbReference>
<organism evidence="3 4">
    <name type="scientific">Candidatus Bacteroides intestinipullorum</name>
    <dbReference type="NCBI Taxonomy" id="2838471"/>
    <lineage>
        <taxon>Bacteria</taxon>
        <taxon>Pseudomonadati</taxon>
        <taxon>Bacteroidota</taxon>
        <taxon>Bacteroidia</taxon>
        <taxon>Bacteroidales</taxon>
        <taxon>Bacteroidaceae</taxon>
        <taxon>Bacteroides</taxon>
    </lineage>
</organism>
<keyword evidence="1" id="KW-0472">Membrane</keyword>
<feature type="transmembrane region" description="Helical" evidence="1">
    <location>
        <begin position="66"/>
        <end position="89"/>
    </location>
</feature>
<protein>
    <submittedName>
        <fullName evidence="3">CPBP family intramembrane metalloprotease</fullName>
    </submittedName>
</protein>
<gene>
    <name evidence="3" type="ORF">H9791_10015</name>
</gene>
<dbReference type="EMBL" id="JAHLFO010000136">
    <property type="protein sequence ID" value="MBU3814815.1"/>
    <property type="molecule type" value="Genomic_DNA"/>
</dbReference>
<name>A0A9E2NP86_9BACE</name>
<feature type="transmembrane region" description="Helical" evidence="1">
    <location>
        <begin position="115"/>
        <end position="135"/>
    </location>
</feature>
<feature type="domain" description="CAAX prenyl protease 2/Lysostaphin resistance protein A-like" evidence="2">
    <location>
        <begin position="154"/>
        <end position="243"/>
    </location>
</feature>
<keyword evidence="3" id="KW-0645">Protease</keyword>
<dbReference type="Proteomes" id="UP000824236">
    <property type="component" value="Unassembled WGS sequence"/>
</dbReference>
<keyword evidence="1" id="KW-1133">Transmembrane helix</keyword>
<evidence type="ECO:0000259" key="2">
    <source>
        <dbReference type="Pfam" id="PF02517"/>
    </source>
</evidence>
<feature type="transmembrane region" description="Helical" evidence="1">
    <location>
        <begin position="277"/>
        <end position="300"/>
    </location>
</feature>
<evidence type="ECO:0000256" key="1">
    <source>
        <dbReference type="SAM" id="Phobius"/>
    </source>
</evidence>
<keyword evidence="3" id="KW-0482">Metalloprotease</keyword>
<dbReference type="PANTHER" id="PTHR39430">
    <property type="entry name" value="MEMBRANE-ASSOCIATED PROTEASE-RELATED"/>
    <property type="match status" value="1"/>
</dbReference>
<dbReference type="InterPro" id="IPR003675">
    <property type="entry name" value="Rce1/LyrA-like_dom"/>
</dbReference>
<keyword evidence="3" id="KW-0378">Hydrolase</keyword>
<accession>A0A9E2NP86</accession>
<keyword evidence="1" id="KW-0812">Transmembrane</keyword>
<dbReference type="AlphaFoldDB" id="A0A9E2NP86"/>
<feature type="transmembrane region" description="Helical" evidence="1">
    <location>
        <begin position="207"/>
        <end position="226"/>
    </location>
</feature>
<dbReference type="GO" id="GO:0008237">
    <property type="term" value="F:metallopeptidase activity"/>
    <property type="evidence" value="ECO:0007669"/>
    <property type="project" value="UniProtKB-KW"/>
</dbReference>
<feature type="transmembrane region" description="Helical" evidence="1">
    <location>
        <begin position="141"/>
        <end position="164"/>
    </location>
</feature>
<evidence type="ECO:0000313" key="3">
    <source>
        <dbReference type="EMBL" id="MBU3814815.1"/>
    </source>
</evidence>
<feature type="transmembrane region" description="Helical" evidence="1">
    <location>
        <begin position="24"/>
        <end position="46"/>
    </location>
</feature>
<dbReference type="PANTHER" id="PTHR39430:SF1">
    <property type="entry name" value="PROTEASE"/>
    <property type="match status" value="1"/>
</dbReference>
<reference evidence="3" key="2">
    <citation type="submission" date="2021-04" db="EMBL/GenBank/DDBJ databases">
        <authorList>
            <person name="Gilroy R."/>
        </authorList>
    </citation>
    <scope>NUCLEOTIDE SEQUENCE</scope>
    <source>
        <strain evidence="3">B3-3758</strain>
    </source>
</reference>
<comment type="caution">
    <text evidence="3">The sequence shown here is derived from an EMBL/GenBank/DDBJ whole genome shotgun (WGS) entry which is preliminary data.</text>
</comment>
<dbReference type="GO" id="GO:0080120">
    <property type="term" value="P:CAAX-box protein maturation"/>
    <property type="evidence" value="ECO:0007669"/>
    <property type="project" value="UniProtKB-ARBA"/>
</dbReference>
<proteinExistence type="predicted"/>
<reference evidence="3" key="1">
    <citation type="journal article" date="2021" name="PeerJ">
        <title>Extensive microbial diversity within the chicken gut microbiome revealed by metagenomics and culture.</title>
        <authorList>
            <person name="Gilroy R."/>
            <person name="Ravi A."/>
            <person name="Getino M."/>
            <person name="Pursley I."/>
            <person name="Horton D.L."/>
            <person name="Alikhan N.F."/>
            <person name="Baker D."/>
            <person name="Gharbi K."/>
            <person name="Hall N."/>
            <person name="Watson M."/>
            <person name="Adriaenssens E.M."/>
            <person name="Foster-Nyarko E."/>
            <person name="Jarju S."/>
            <person name="Secka A."/>
            <person name="Antonio M."/>
            <person name="Oren A."/>
            <person name="Chaudhuri R.R."/>
            <person name="La Ragione R."/>
            <person name="Hildebrand F."/>
            <person name="Pallen M.J."/>
        </authorList>
    </citation>
    <scope>NUCLEOTIDE SEQUENCE</scope>
    <source>
        <strain evidence="3">B3-3758</strain>
    </source>
</reference>
<evidence type="ECO:0000313" key="4">
    <source>
        <dbReference type="Proteomes" id="UP000824236"/>
    </source>
</evidence>
<dbReference type="GO" id="GO:0004175">
    <property type="term" value="F:endopeptidase activity"/>
    <property type="evidence" value="ECO:0007669"/>
    <property type="project" value="UniProtKB-ARBA"/>
</dbReference>